<dbReference type="Pfam" id="PF08530">
    <property type="entry name" value="PepX_C"/>
    <property type="match status" value="1"/>
</dbReference>
<proteinExistence type="predicted"/>
<sequence>MSFASRLIGKRYGLPAATARVKVAKNLRIPGADGHILLADRYYPADIDEAGDRTPPPILLVRSPYGRRALFGATQGLLFAERGYQVVIQSCRGTFGSGGPFVPQVHEKADGLAALEWIRQQPWYGGTIATMGPSYLGYTQWAVAGEKEAGLAAIVPTITMPHFGLPTYDGGSFSLANCLEWSSMMANMQAGGRGMARVALAQLRGGSPALRRGLATLPLSESDTVAVGRHVDFYQDWLTHGLDDEYWTRQDHRQTLANVTAPVLMVTGWYDIFLPWQIESYQALRAAGNTPRLVVGPWFHVSRGAAAPTVTETLTFLDAQVKGFGEAPEPIVRAFVTGEGGGWREYRHWPPPGVVPTSYRLQPGGGLSADEPPADAEPDVIRYDPADPTPSLGGPRLGRDAGAQDNRELEARADVLTYTGPPLAAPVRFAGTVTASIEASSDRETFDIFVRLCDVSPSGVSTNICDRLVRLAPDPQAPPGTVRTARLELWPAAHHFQTGHRIRVQVSCGAHPRYARNLGTGEPLATATTMLTATQRVHHDAAHVSSIVLPVLPAQAG</sequence>
<evidence type="ECO:0000256" key="1">
    <source>
        <dbReference type="ARBA" id="ARBA00022801"/>
    </source>
</evidence>
<dbReference type="eggNOG" id="COG2936">
    <property type="taxonomic scope" value="Bacteria"/>
</dbReference>
<dbReference type="Gene3D" id="2.60.120.260">
    <property type="entry name" value="Galactose-binding domain-like"/>
    <property type="match status" value="1"/>
</dbReference>
<dbReference type="Pfam" id="PF02129">
    <property type="entry name" value="Peptidase_S15"/>
    <property type="match status" value="1"/>
</dbReference>
<dbReference type="SMART" id="SM00939">
    <property type="entry name" value="PepX_C"/>
    <property type="match status" value="1"/>
</dbReference>
<dbReference type="Gene3D" id="1.10.3020.10">
    <property type="entry name" value="alpha-amino acid ester hydrolase ( Helical cap domain)"/>
    <property type="match status" value="1"/>
</dbReference>
<dbReference type="InterPro" id="IPR005674">
    <property type="entry name" value="CocE/Ser_esterase"/>
</dbReference>
<dbReference type="Gene3D" id="3.40.50.1820">
    <property type="entry name" value="alpha/beta hydrolase"/>
    <property type="match status" value="1"/>
</dbReference>
<dbReference type="InParanoid" id="E3IUD2"/>
<evidence type="ECO:0000313" key="5">
    <source>
        <dbReference type="Proteomes" id="UP000002484"/>
    </source>
</evidence>
<dbReference type="KEGG" id="fri:FraEuI1c_4475"/>
<keyword evidence="1 4" id="KW-0378">Hydrolase</keyword>
<dbReference type="Proteomes" id="UP000002484">
    <property type="component" value="Chromosome"/>
</dbReference>
<reference evidence="4 5" key="1">
    <citation type="submission" date="2010-10" db="EMBL/GenBank/DDBJ databases">
        <title>Complete sequence of Frankia sp. EuI1c.</title>
        <authorList>
            <consortium name="US DOE Joint Genome Institute"/>
            <person name="Lucas S."/>
            <person name="Copeland A."/>
            <person name="Lapidus A."/>
            <person name="Cheng J.-F."/>
            <person name="Bruce D."/>
            <person name="Goodwin L."/>
            <person name="Pitluck S."/>
            <person name="Chertkov O."/>
            <person name="Detter J.C."/>
            <person name="Han C."/>
            <person name="Tapia R."/>
            <person name="Land M."/>
            <person name="Hauser L."/>
            <person name="Jeffries C."/>
            <person name="Kyrpides N."/>
            <person name="Ivanova N."/>
            <person name="Mikhailova N."/>
            <person name="Beauchemin N."/>
            <person name="Sen A."/>
            <person name="Sur S.A."/>
            <person name="Gtari M."/>
            <person name="Wall L."/>
            <person name="Tisa L."/>
            <person name="Woyke T."/>
        </authorList>
    </citation>
    <scope>NUCLEOTIDE SEQUENCE [LARGE SCALE GENOMIC DNA]</scope>
    <source>
        <strain evidence="5">DSM 45817 / CECT 9037 / EuI1c</strain>
    </source>
</reference>
<dbReference type="NCBIfam" id="TIGR00976">
    <property type="entry name" value="CocE_NonD"/>
    <property type="match status" value="1"/>
</dbReference>
<dbReference type="RefSeq" id="WP_013425587.1">
    <property type="nucleotide sequence ID" value="NC_014666.1"/>
</dbReference>
<evidence type="ECO:0000313" key="4">
    <source>
        <dbReference type="EMBL" id="ADP82469.1"/>
    </source>
</evidence>
<accession>E3IUD2</accession>
<keyword evidence="5" id="KW-1185">Reference proteome</keyword>
<organism evidence="4 5">
    <name type="scientific">Pseudofrankia inefficax (strain DSM 45817 / CECT 9037 / DDB 130130 / EuI1c)</name>
    <name type="common">Frankia inefficax</name>
    <dbReference type="NCBI Taxonomy" id="298654"/>
    <lineage>
        <taxon>Bacteria</taxon>
        <taxon>Bacillati</taxon>
        <taxon>Actinomycetota</taxon>
        <taxon>Actinomycetes</taxon>
        <taxon>Frankiales</taxon>
        <taxon>Frankiaceae</taxon>
        <taxon>Pseudofrankia</taxon>
    </lineage>
</organism>
<protein>
    <submittedName>
        <fullName evidence="4">Hydrolase CocE/NonD family protein</fullName>
    </submittedName>
</protein>
<dbReference type="InterPro" id="IPR008979">
    <property type="entry name" value="Galactose-bd-like_sf"/>
</dbReference>
<dbReference type="OrthoDB" id="5240615at2"/>
<feature type="domain" description="Xaa-Pro dipeptidyl-peptidase C-terminal" evidence="3">
    <location>
        <begin position="314"/>
        <end position="548"/>
    </location>
</feature>
<dbReference type="InterPro" id="IPR029058">
    <property type="entry name" value="AB_hydrolase_fold"/>
</dbReference>
<dbReference type="InterPro" id="IPR000383">
    <property type="entry name" value="Xaa-Pro-like_dom"/>
</dbReference>
<dbReference type="EMBL" id="CP002299">
    <property type="protein sequence ID" value="ADP82469.1"/>
    <property type="molecule type" value="Genomic_DNA"/>
</dbReference>
<feature type="region of interest" description="Disordered" evidence="2">
    <location>
        <begin position="361"/>
        <end position="402"/>
    </location>
</feature>
<dbReference type="SUPFAM" id="SSF53474">
    <property type="entry name" value="alpha/beta-Hydrolases"/>
    <property type="match status" value="1"/>
</dbReference>
<dbReference type="SUPFAM" id="SSF49785">
    <property type="entry name" value="Galactose-binding domain-like"/>
    <property type="match status" value="1"/>
</dbReference>
<evidence type="ECO:0000259" key="3">
    <source>
        <dbReference type="SMART" id="SM00939"/>
    </source>
</evidence>
<dbReference type="AlphaFoldDB" id="E3IUD2"/>
<name>E3IUD2_PSEI1</name>
<dbReference type="HOGENOM" id="CLU_015590_5_2_11"/>
<dbReference type="GO" id="GO:0008239">
    <property type="term" value="F:dipeptidyl-peptidase activity"/>
    <property type="evidence" value="ECO:0007669"/>
    <property type="project" value="InterPro"/>
</dbReference>
<gene>
    <name evidence="4" type="ordered locus">FraEuI1c_4475</name>
</gene>
<dbReference type="InterPro" id="IPR013736">
    <property type="entry name" value="Xaa-Pro_dipept_C"/>
</dbReference>
<evidence type="ECO:0000256" key="2">
    <source>
        <dbReference type="SAM" id="MobiDB-lite"/>
    </source>
</evidence>